<dbReference type="Gene3D" id="2.40.30.70">
    <property type="entry name" value="YaeB-like"/>
    <property type="match status" value="1"/>
</dbReference>
<dbReference type="InterPro" id="IPR023368">
    <property type="entry name" value="UPF0066_cons_site"/>
</dbReference>
<dbReference type="PROSITE" id="PS51668">
    <property type="entry name" value="TSAA_2"/>
    <property type="match status" value="1"/>
</dbReference>
<dbReference type="AlphaFoldDB" id="A0A9D2J672"/>
<dbReference type="InterPro" id="IPR036414">
    <property type="entry name" value="YaeB_N_sf"/>
</dbReference>
<dbReference type="PANTHER" id="PTHR12818">
    <property type="entry name" value="TRNA (ADENINE(37)-N6)-METHYLTRANSFERASE"/>
    <property type="match status" value="1"/>
</dbReference>
<dbReference type="InterPro" id="IPR023370">
    <property type="entry name" value="TrmO-like_N"/>
</dbReference>
<dbReference type="Pfam" id="PF01980">
    <property type="entry name" value="TrmO_N"/>
    <property type="match status" value="1"/>
</dbReference>
<reference evidence="4" key="1">
    <citation type="journal article" date="2021" name="PeerJ">
        <title>Extensive microbial diversity within the chicken gut microbiome revealed by metagenomics and culture.</title>
        <authorList>
            <person name="Gilroy R."/>
            <person name="Ravi A."/>
            <person name="Getino M."/>
            <person name="Pursley I."/>
            <person name="Horton D.L."/>
            <person name="Alikhan N.F."/>
            <person name="Baker D."/>
            <person name="Gharbi K."/>
            <person name="Hall N."/>
            <person name="Watson M."/>
            <person name="Adriaenssens E.M."/>
            <person name="Foster-Nyarko E."/>
            <person name="Jarju S."/>
            <person name="Secka A."/>
            <person name="Antonio M."/>
            <person name="Oren A."/>
            <person name="Chaudhuri R.R."/>
            <person name="La Ragione R."/>
            <person name="Hildebrand F."/>
            <person name="Pallen M.J."/>
        </authorList>
    </citation>
    <scope>NUCLEOTIDE SEQUENCE</scope>
    <source>
        <strain evidence="4">CHK179-28034</strain>
    </source>
</reference>
<gene>
    <name evidence="4" type="primary">tsaA</name>
    <name evidence="4" type="ORF">H9968_01160</name>
</gene>
<dbReference type="PANTHER" id="PTHR12818:SF0">
    <property type="entry name" value="TRNA (ADENINE(37)-N6)-METHYLTRANSFERASE"/>
    <property type="match status" value="1"/>
</dbReference>
<dbReference type="GO" id="GO:0089715">
    <property type="term" value="F:tRNA (L-threonylcarbamoyladenosine(37)-C2) methyltransferase activity"/>
    <property type="evidence" value="ECO:0007669"/>
    <property type="project" value="TreeGrafter"/>
</dbReference>
<evidence type="ECO:0000259" key="3">
    <source>
        <dbReference type="PROSITE" id="PS51668"/>
    </source>
</evidence>
<dbReference type="InterPro" id="IPR036413">
    <property type="entry name" value="YaeB-like_sf"/>
</dbReference>
<dbReference type="InterPro" id="IPR041369">
    <property type="entry name" value="TrmO_C"/>
</dbReference>
<proteinExistence type="inferred from homology"/>
<dbReference type="InterPro" id="IPR040372">
    <property type="entry name" value="YaeB-like"/>
</dbReference>
<dbReference type="CDD" id="cd09281">
    <property type="entry name" value="UPF0066"/>
    <property type="match status" value="1"/>
</dbReference>
<reference evidence="4" key="2">
    <citation type="submission" date="2021-04" db="EMBL/GenBank/DDBJ databases">
        <authorList>
            <person name="Gilroy R."/>
        </authorList>
    </citation>
    <scope>NUCLEOTIDE SEQUENCE</scope>
    <source>
        <strain evidence="4">CHK179-28034</strain>
    </source>
</reference>
<sequence>MENKHKTANSSDILTIRPIGHIHTDFPEKFGIPRQSGLVPSLQAYITFEKEFQNPDCFRDIERFTHLWLIWGFSENQDKGWSPTVRPPRLGGNVHTGVFASRSPFRPNPLGLSSVRLKKVLLDDGSNGPGDADFYSRPAGTEGPVLFISGADLMDGTPIYDIKPYAPLFDSHPDASGSFTHDAIKHRLTVHCPDHLLSVVPPEKLEALLEILALDPRPAYHDDPERIYGMDFGNWCVRFCVDGMELDVKEIVQNKK</sequence>
<accession>A0A9D2J672</accession>
<feature type="domain" description="TsaA-like" evidence="3">
    <location>
        <begin position="16"/>
        <end position="174"/>
    </location>
</feature>
<dbReference type="Pfam" id="PF18389">
    <property type="entry name" value="TrmO_C"/>
    <property type="match status" value="1"/>
</dbReference>
<protein>
    <submittedName>
        <fullName evidence="4">tRNA (N6-threonylcarbamoyladenosine(37)-N6)-methyltransferase TrmO</fullName>
    </submittedName>
</protein>
<dbReference type="PROSITE" id="PS01318">
    <property type="entry name" value="TSAA_1"/>
    <property type="match status" value="1"/>
</dbReference>
<name>A0A9D2J672_9FIRM</name>
<evidence type="ECO:0000313" key="5">
    <source>
        <dbReference type="Proteomes" id="UP000824049"/>
    </source>
</evidence>
<dbReference type="EMBL" id="DXBR01000013">
    <property type="protein sequence ID" value="HIZ38525.1"/>
    <property type="molecule type" value="Genomic_DNA"/>
</dbReference>
<dbReference type="Proteomes" id="UP000824049">
    <property type="component" value="Unassembled WGS sequence"/>
</dbReference>
<dbReference type="SUPFAM" id="SSF118196">
    <property type="entry name" value="YaeB-like"/>
    <property type="match status" value="1"/>
</dbReference>
<evidence type="ECO:0000256" key="2">
    <source>
        <dbReference type="ARBA" id="ARBA00033753"/>
    </source>
</evidence>
<comment type="similarity">
    <text evidence="2">Belongs to the tRNA methyltransferase O family.</text>
</comment>
<dbReference type="Gene3D" id="3.30.2310.10">
    <property type="entry name" value="YaeB-like"/>
    <property type="match status" value="1"/>
</dbReference>
<evidence type="ECO:0000256" key="1">
    <source>
        <dbReference type="ARBA" id="ARBA00022691"/>
    </source>
</evidence>
<dbReference type="NCBIfam" id="TIGR00104">
    <property type="entry name" value="tRNA_TsaA"/>
    <property type="match status" value="1"/>
</dbReference>
<comment type="caution">
    <text evidence="4">The sequence shown here is derived from an EMBL/GenBank/DDBJ whole genome shotgun (WGS) entry which is preliminary data.</text>
</comment>
<organism evidence="4 5">
    <name type="scientific">Candidatus Anaerobutyricum stercoris</name>
    <dbReference type="NCBI Taxonomy" id="2838457"/>
    <lineage>
        <taxon>Bacteria</taxon>
        <taxon>Bacillati</taxon>
        <taxon>Bacillota</taxon>
        <taxon>Clostridia</taxon>
        <taxon>Lachnospirales</taxon>
        <taxon>Lachnospiraceae</taxon>
        <taxon>Anaerobutyricum</taxon>
    </lineage>
</organism>
<evidence type="ECO:0000313" key="4">
    <source>
        <dbReference type="EMBL" id="HIZ38525.1"/>
    </source>
</evidence>
<keyword evidence="1" id="KW-0949">S-adenosyl-L-methionine</keyword>